<gene>
    <name evidence="1" type="ORF">KDI_33190</name>
</gene>
<dbReference type="CDD" id="cd21650">
    <property type="entry name" value="CrtA-like"/>
    <property type="match status" value="1"/>
</dbReference>
<dbReference type="OrthoDB" id="1122317at2"/>
<sequence>MWLDDHEPVVAFTLAQYPRQRRLQELAHLGLDRWPLMRTPGLRFWRLLGVGRGRVFDPHPDLQRYALFTVWRSLADLRRFEEQSHVMRRIQLHSEEAWTVHMVPVRWHGKWGGADPLGDFTSAPVPPTGPWIILTRASLYPRKVRAFLDAVPAVAEQLLQQEELLNSVGVGEAPFLYQATVSVWKSLPAVTSFAYHNRA</sequence>
<organism evidence="1 2">
    <name type="scientific">Dictyobacter arantiisoli</name>
    <dbReference type="NCBI Taxonomy" id="2014874"/>
    <lineage>
        <taxon>Bacteria</taxon>
        <taxon>Bacillati</taxon>
        <taxon>Chloroflexota</taxon>
        <taxon>Ktedonobacteria</taxon>
        <taxon>Ktedonobacterales</taxon>
        <taxon>Dictyobacteraceae</taxon>
        <taxon>Dictyobacter</taxon>
    </lineage>
</organism>
<proteinExistence type="predicted"/>
<dbReference type="EMBL" id="BIXY01000050">
    <property type="protein sequence ID" value="GCF09755.1"/>
    <property type="molecule type" value="Genomic_DNA"/>
</dbReference>
<dbReference type="InterPro" id="IPR049574">
    <property type="entry name" value="CrtA-like"/>
</dbReference>
<dbReference type="RefSeq" id="WP_149402676.1">
    <property type="nucleotide sequence ID" value="NZ_BIXY01000050.1"/>
</dbReference>
<name>A0A5A5TEV3_9CHLR</name>
<evidence type="ECO:0000313" key="1">
    <source>
        <dbReference type="EMBL" id="GCF09755.1"/>
    </source>
</evidence>
<comment type="caution">
    <text evidence="1">The sequence shown here is derived from an EMBL/GenBank/DDBJ whole genome shotgun (WGS) entry which is preliminary data.</text>
</comment>
<keyword evidence="2" id="KW-1185">Reference proteome</keyword>
<protein>
    <recommendedName>
        <fullName evidence="3">DUF3291 domain-containing protein</fullName>
    </recommendedName>
</protein>
<dbReference type="Proteomes" id="UP000322530">
    <property type="component" value="Unassembled WGS sequence"/>
</dbReference>
<evidence type="ECO:0000313" key="2">
    <source>
        <dbReference type="Proteomes" id="UP000322530"/>
    </source>
</evidence>
<reference evidence="1 2" key="1">
    <citation type="submission" date="2019-01" db="EMBL/GenBank/DDBJ databases">
        <title>Draft genome sequence of Dictyobacter sp. Uno17.</title>
        <authorList>
            <person name="Wang C.M."/>
            <person name="Zheng Y."/>
            <person name="Sakai Y."/>
            <person name="Abe K."/>
            <person name="Yokota A."/>
            <person name="Yabe S."/>
        </authorList>
    </citation>
    <scope>NUCLEOTIDE SEQUENCE [LARGE SCALE GENOMIC DNA]</scope>
    <source>
        <strain evidence="1 2">Uno17</strain>
    </source>
</reference>
<dbReference type="AlphaFoldDB" id="A0A5A5TEV3"/>
<evidence type="ECO:0008006" key="3">
    <source>
        <dbReference type="Google" id="ProtNLM"/>
    </source>
</evidence>
<accession>A0A5A5TEV3</accession>